<organism evidence="1 2">
    <name type="scientific">Piloderma croceum (strain F 1598)</name>
    <dbReference type="NCBI Taxonomy" id="765440"/>
    <lineage>
        <taxon>Eukaryota</taxon>
        <taxon>Fungi</taxon>
        <taxon>Dikarya</taxon>
        <taxon>Basidiomycota</taxon>
        <taxon>Agaricomycotina</taxon>
        <taxon>Agaricomycetes</taxon>
        <taxon>Agaricomycetidae</taxon>
        <taxon>Atheliales</taxon>
        <taxon>Atheliaceae</taxon>
        <taxon>Piloderma</taxon>
    </lineage>
</organism>
<reference evidence="1 2" key="1">
    <citation type="submission" date="2014-04" db="EMBL/GenBank/DDBJ databases">
        <authorList>
            <consortium name="DOE Joint Genome Institute"/>
            <person name="Kuo A."/>
            <person name="Tarkka M."/>
            <person name="Buscot F."/>
            <person name="Kohler A."/>
            <person name="Nagy L.G."/>
            <person name="Floudas D."/>
            <person name="Copeland A."/>
            <person name="Barry K.W."/>
            <person name="Cichocki N."/>
            <person name="Veneault-Fourrey C."/>
            <person name="LaButti K."/>
            <person name="Lindquist E.A."/>
            <person name="Lipzen A."/>
            <person name="Lundell T."/>
            <person name="Morin E."/>
            <person name="Murat C."/>
            <person name="Sun H."/>
            <person name="Tunlid A."/>
            <person name="Henrissat B."/>
            <person name="Grigoriev I.V."/>
            <person name="Hibbett D.S."/>
            <person name="Martin F."/>
            <person name="Nordberg H.P."/>
            <person name="Cantor M.N."/>
            <person name="Hua S.X."/>
        </authorList>
    </citation>
    <scope>NUCLEOTIDE SEQUENCE [LARGE SCALE GENOMIC DNA]</scope>
    <source>
        <strain evidence="1 2">F 1598</strain>
    </source>
</reference>
<feature type="non-terminal residue" evidence="1">
    <location>
        <position position="76"/>
    </location>
</feature>
<dbReference type="EMBL" id="KN832975">
    <property type="protein sequence ID" value="KIM89284.1"/>
    <property type="molecule type" value="Genomic_DNA"/>
</dbReference>
<accession>A0A0C3GC22</accession>
<keyword evidence="2" id="KW-1185">Reference proteome</keyword>
<evidence type="ECO:0008006" key="3">
    <source>
        <dbReference type="Google" id="ProtNLM"/>
    </source>
</evidence>
<gene>
    <name evidence="1" type="ORF">PILCRDRAFT_61514</name>
</gene>
<sequence length="76" mass="8585">MESSPPEICHKIFTEACLDDGSTARSLSLVSKYIHEASNPTRFQNIALRGYKQITAFAGILERTPPHLRRVCHLFI</sequence>
<evidence type="ECO:0000313" key="2">
    <source>
        <dbReference type="Proteomes" id="UP000054166"/>
    </source>
</evidence>
<evidence type="ECO:0000313" key="1">
    <source>
        <dbReference type="EMBL" id="KIM89284.1"/>
    </source>
</evidence>
<reference evidence="2" key="2">
    <citation type="submission" date="2015-01" db="EMBL/GenBank/DDBJ databases">
        <title>Evolutionary Origins and Diversification of the Mycorrhizal Mutualists.</title>
        <authorList>
            <consortium name="DOE Joint Genome Institute"/>
            <consortium name="Mycorrhizal Genomics Consortium"/>
            <person name="Kohler A."/>
            <person name="Kuo A."/>
            <person name="Nagy L.G."/>
            <person name="Floudas D."/>
            <person name="Copeland A."/>
            <person name="Barry K.W."/>
            <person name="Cichocki N."/>
            <person name="Veneault-Fourrey C."/>
            <person name="LaButti K."/>
            <person name="Lindquist E.A."/>
            <person name="Lipzen A."/>
            <person name="Lundell T."/>
            <person name="Morin E."/>
            <person name="Murat C."/>
            <person name="Riley R."/>
            <person name="Ohm R."/>
            <person name="Sun H."/>
            <person name="Tunlid A."/>
            <person name="Henrissat B."/>
            <person name="Grigoriev I.V."/>
            <person name="Hibbett D.S."/>
            <person name="Martin F."/>
        </authorList>
    </citation>
    <scope>NUCLEOTIDE SEQUENCE [LARGE SCALE GENOMIC DNA]</scope>
    <source>
        <strain evidence="2">F 1598</strain>
    </source>
</reference>
<dbReference type="Proteomes" id="UP000054166">
    <property type="component" value="Unassembled WGS sequence"/>
</dbReference>
<proteinExistence type="predicted"/>
<dbReference type="OrthoDB" id="2748701at2759"/>
<dbReference type="InParanoid" id="A0A0C3GC22"/>
<name>A0A0C3GC22_PILCF</name>
<dbReference type="AlphaFoldDB" id="A0A0C3GC22"/>
<protein>
    <recommendedName>
        <fullName evidence="3">F-box domain-containing protein</fullName>
    </recommendedName>
</protein>
<dbReference type="HOGENOM" id="CLU_172948_0_0_1"/>